<dbReference type="EMBL" id="JBHSGU010000002">
    <property type="protein sequence ID" value="MFC4698932.1"/>
    <property type="molecule type" value="Genomic_DNA"/>
</dbReference>
<dbReference type="PANTHER" id="PTHR43591:SF24">
    <property type="entry name" value="2-METHOXY-6-POLYPRENYL-1,4-BENZOQUINOL METHYLASE, MITOCHONDRIAL"/>
    <property type="match status" value="1"/>
</dbReference>
<dbReference type="InterPro" id="IPR029063">
    <property type="entry name" value="SAM-dependent_MTases_sf"/>
</dbReference>
<dbReference type="Pfam" id="PF08241">
    <property type="entry name" value="Methyltransf_11"/>
    <property type="match status" value="1"/>
</dbReference>
<dbReference type="GO" id="GO:0008168">
    <property type="term" value="F:methyltransferase activity"/>
    <property type="evidence" value="ECO:0007669"/>
    <property type="project" value="UniProtKB-KW"/>
</dbReference>
<gene>
    <name evidence="2" type="ORF">ACFO4O_02000</name>
</gene>
<sequence length="283" mass="30955">MGAIINKGPTKADIAMRFSRAALDYDAHAEIQHKIVSELINWAGADAQNLGTVVDIGSGTGALARRLALPQRIQQTQQKAHTSLWCNLDISMGMLRGARKSAVYGEQVYIRADAEQLPLADGSIDTVVSSMALQWCQSPHIALNEIYRVLSDKGRAYIALMISPSFSQLHRAWSDVGLPSRVNTFSDATTWLNAAGRHSWHIAYQQKTFYSAHDGLVSMLKSIKGVGANTQLASKPVNALLSKGEIKAVESAMRRGLQSANPAQAYNLDYEVLFLSLDKTMRL</sequence>
<protein>
    <submittedName>
        <fullName evidence="2">Methyltransferase domain-containing protein</fullName>
    </submittedName>
</protein>
<reference evidence="3" key="1">
    <citation type="journal article" date="2019" name="Int. J. Syst. Evol. Microbiol.">
        <title>The Global Catalogue of Microorganisms (GCM) 10K type strain sequencing project: providing services to taxonomists for standard genome sequencing and annotation.</title>
        <authorList>
            <consortium name="The Broad Institute Genomics Platform"/>
            <consortium name="The Broad Institute Genome Sequencing Center for Infectious Disease"/>
            <person name="Wu L."/>
            <person name="Ma J."/>
        </authorList>
    </citation>
    <scope>NUCLEOTIDE SEQUENCE [LARGE SCALE GENOMIC DNA]</scope>
    <source>
        <strain evidence="3">KACC 12507</strain>
    </source>
</reference>
<dbReference type="GO" id="GO:0032259">
    <property type="term" value="P:methylation"/>
    <property type="evidence" value="ECO:0007669"/>
    <property type="project" value="UniProtKB-KW"/>
</dbReference>
<dbReference type="Proteomes" id="UP001595897">
    <property type="component" value="Unassembled WGS sequence"/>
</dbReference>
<dbReference type="SUPFAM" id="SSF53335">
    <property type="entry name" value="S-adenosyl-L-methionine-dependent methyltransferases"/>
    <property type="match status" value="1"/>
</dbReference>
<evidence type="ECO:0000313" key="2">
    <source>
        <dbReference type="EMBL" id="MFC4698932.1"/>
    </source>
</evidence>
<keyword evidence="2" id="KW-0489">Methyltransferase</keyword>
<keyword evidence="2" id="KW-0808">Transferase</keyword>
<dbReference type="InterPro" id="IPR013216">
    <property type="entry name" value="Methyltransf_11"/>
</dbReference>
<dbReference type="RefSeq" id="WP_382405623.1">
    <property type="nucleotide sequence ID" value="NZ_JBHSGU010000002.1"/>
</dbReference>
<dbReference type="Gene3D" id="3.40.50.150">
    <property type="entry name" value="Vaccinia Virus protein VP39"/>
    <property type="match status" value="1"/>
</dbReference>
<dbReference type="PANTHER" id="PTHR43591">
    <property type="entry name" value="METHYLTRANSFERASE"/>
    <property type="match status" value="1"/>
</dbReference>
<keyword evidence="3" id="KW-1185">Reference proteome</keyword>
<name>A0ABV9LR09_9ALTE</name>
<proteinExistence type="predicted"/>
<evidence type="ECO:0000313" key="3">
    <source>
        <dbReference type="Proteomes" id="UP001595897"/>
    </source>
</evidence>
<accession>A0ABV9LR09</accession>
<comment type="caution">
    <text evidence="2">The sequence shown here is derived from an EMBL/GenBank/DDBJ whole genome shotgun (WGS) entry which is preliminary data.</text>
</comment>
<dbReference type="CDD" id="cd02440">
    <property type="entry name" value="AdoMet_MTases"/>
    <property type="match status" value="1"/>
</dbReference>
<feature type="domain" description="Methyltransferase type 11" evidence="1">
    <location>
        <begin position="54"/>
        <end position="158"/>
    </location>
</feature>
<organism evidence="2 3">
    <name type="scientific">Glaciecola siphonariae</name>
    <dbReference type="NCBI Taxonomy" id="521012"/>
    <lineage>
        <taxon>Bacteria</taxon>
        <taxon>Pseudomonadati</taxon>
        <taxon>Pseudomonadota</taxon>
        <taxon>Gammaproteobacteria</taxon>
        <taxon>Alteromonadales</taxon>
        <taxon>Alteromonadaceae</taxon>
        <taxon>Glaciecola</taxon>
    </lineage>
</organism>
<evidence type="ECO:0000259" key="1">
    <source>
        <dbReference type="Pfam" id="PF08241"/>
    </source>
</evidence>